<gene>
    <name evidence="2" type="ORF">F9278_37965</name>
</gene>
<feature type="region of interest" description="Disordered" evidence="1">
    <location>
        <begin position="1"/>
        <end position="56"/>
    </location>
</feature>
<dbReference type="AlphaFoldDB" id="A0A5P8KDY6"/>
<dbReference type="RefSeq" id="WP_152172332.1">
    <property type="nucleotide sequence ID" value="NZ_CP045096.1"/>
</dbReference>
<reference evidence="2 3" key="1">
    <citation type="submission" date="2019-10" db="EMBL/GenBank/DDBJ databases">
        <title>Streptomyces sp. strain GY16 isolated from leaves of Broussonetia papyrifera.</title>
        <authorList>
            <person name="Mo P."/>
        </authorList>
    </citation>
    <scope>NUCLEOTIDE SEQUENCE [LARGE SCALE GENOMIC DNA]</scope>
    <source>
        <strain evidence="2 3">GY16</strain>
    </source>
</reference>
<protein>
    <submittedName>
        <fullName evidence="2">Uncharacterized protein</fullName>
    </submittedName>
</protein>
<feature type="region of interest" description="Disordered" evidence="1">
    <location>
        <begin position="69"/>
        <end position="89"/>
    </location>
</feature>
<dbReference type="KEGG" id="sphv:F9278_37965"/>
<evidence type="ECO:0000313" key="3">
    <source>
        <dbReference type="Proteomes" id="UP000327294"/>
    </source>
</evidence>
<dbReference type="EMBL" id="CP045096">
    <property type="protein sequence ID" value="QFR01013.1"/>
    <property type="molecule type" value="Genomic_DNA"/>
</dbReference>
<evidence type="ECO:0000313" key="2">
    <source>
        <dbReference type="EMBL" id="QFR01013.1"/>
    </source>
</evidence>
<feature type="compositionally biased region" description="Acidic residues" evidence="1">
    <location>
        <begin position="38"/>
        <end position="53"/>
    </location>
</feature>
<name>A0A5P8KDY6_9ACTN</name>
<proteinExistence type="predicted"/>
<keyword evidence="3" id="KW-1185">Reference proteome</keyword>
<evidence type="ECO:0000256" key="1">
    <source>
        <dbReference type="SAM" id="MobiDB-lite"/>
    </source>
</evidence>
<organism evidence="2 3">
    <name type="scientific">Streptomyces phaeolivaceus</name>
    <dbReference type="NCBI Taxonomy" id="2653200"/>
    <lineage>
        <taxon>Bacteria</taxon>
        <taxon>Bacillati</taxon>
        <taxon>Actinomycetota</taxon>
        <taxon>Actinomycetes</taxon>
        <taxon>Kitasatosporales</taxon>
        <taxon>Streptomycetaceae</taxon>
        <taxon>Streptomyces</taxon>
    </lineage>
</organism>
<sequence length="89" mass="9110">MSGDTPRTETGGPAPLPRSGPQGLPRRPRSAPAAPPEDVAEPPGADDDAEDTLCPDTLARAMVAIRRGSTRARLAGPDDPVPPPAPTEP</sequence>
<dbReference type="Proteomes" id="UP000327294">
    <property type="component" value="Chromosome"/>
</dbReference>
<accession>A0A5P8KDY6</accession>
<feature type="compositionally biased region" description="Pro residues" evidence="1">
    <location>
        <begin position="79"/>
        <end position="89"/>
    </location>
</feature>